<evidence type="ECO:0000313" key="1">
    <source>
        <dbReference type="EMBL" id="QHT03634.1"/>
    </source>
</evidence>
<protein>
    <submittedName>
        <fullName evidence="1">Uncharacterized protein</fullName>
    </submittedName>
</protein>
<reference evidence="1" key="1">
    <citation type="journal article" date="2020" name="Nature">
        <title>Giant virus diversity and host interactions through global metagenomics.</title>
        <authorList>
            <person name="Schulz F."/>
            <person name="Roux S."/>
            <person name="Paez-Espino D."/>
            <person name="Jungbluth S."/>
            <person name="Walsh D.A."/>
            <person name="Denef V.J."/>
            <person name="McMahon K.D."/>
            <person name="Konstantinidis K.T."/>
            <person name="Eloe-Fadrosh E.A."/>
            <person name="Kyrpides N.C."/>
            <person name="Woyke T."/>
        </authorList>
    </citation>
    <scope>NUCLEOTIDE SEQUENCE</scope>
    <source>
        <strain evidence="1">GVMAG-M-3300021079-18</strain>
    </source>
</reference>
<organism evidence="1">
    <name type="scientific">viral metagenome</name>
    <dbReference type="NCBI Taxonomy" id="1070528"/>
    <lineage>
        <taxon>unclassified sequences</taxon>
        <taxon>metagenomes</taxon>
        <taxon>organismal metagenomes</taxon>
    </lineage>
</organism>
<sequence>METWFTRHVFFLQGQHSLEDIEPFGVFDVECEDNQVIYGPHSTLYNIETRHWRIGKNIIYDVEKLVFHREERYILVFFVVIDIMTTKRLCRFDQKYQLDDSYVVNPSCGDYQPRLEAIERLARFGLTESDVEKFFRLFYLASLNHLYTNHPEVAEGKKPVHQGLLKRLQAAFEQLPNKYPLFGSHYSFKNGPLCLVDQRLDKEGKEPDRVGNILVRISLHSCEPDEEFRW</sequence>
<accession>A0A6C0CIZ1</accession>
<dbReference type="EMBL" id="MN739415">
    <property type="protein sequence ID" value="QHT03634.1"/>
    <property type="molecule type" value="Genomic_DNA"/>
</dbReference>
<dbReference type="AlphaFoldDB" id="A0A6C0CIZ1"/>
<name>A0A6C0CIZ1_9ZZZZ</name>
<proteinExistence type="predicted"/>